<keyword evidence="3" id="KW-1185">Reference proteome</keyword>
<dbReference type="EMBL" id="NIRI02000056">
    <property type="protein sequence ID" value="KAG5444699.1"/>
    <property type="molecule type" value="Genomic_DNA"/>
</dbReference>
<feature type="transmembrane region" description="Helical" evidence="1">
    <location>
        <begin position="115"/>
        <end position="136"/>
    </location>
</feature>
<reference evidence="2 3" key="2">
    <citation type="journal article" date="2021" name="Genomics">
        <title>High-quality reference genome for Clonorchis sinensis.</title>
        <authorList>
            <person name="Young N.D."/>
            <person name="Stroehlein A.J."/>
            <person name="Kinkar L."/>
            <person name="Wang T."/>
            <person name="Sohn W.M."/>
            <person name="Chang B.C.H."/>
            <person name="Kaur P."/>
            <person name="Weisz D."/>
            <person name="Dudchenko O."/>
            <person name="Aiden E.L."/>
            <person name="Korhonen P.K."/>
            <person name="Gasser R.B."/>
        </authorList>
    </citation>
    <scope>NUCLEOTIDE SEQUENCE [LARGE SCALE GENOMIC DNA]</scope>
    <source>
        <strain evidence="2">Cs-k2</strain>
    </source>
</reference>
<name>A0A8T1M6V8_CLOSI</name>
<keyword evidence="1" id="KW-0812">Transmembrane</keyword>
<dbReference type="OrthoDB" id="10564809at2759"/>
<evidence type="ECO:0000313" key="2">
    <source>
        <dbReference type="EMBL" id="KAG5444699.1"/>
    </source>
</evidence>
<dbReference type="AlphaFoldDB" id="A0A8T1M6V8"/>
<evidence type="ECO:0000256" key="1">
    <source>
        <dbReference type="SAM" id="Phobius"/>
    </source>
</evidence>
<keyword evidence="1" id="KW-1133">Transmembrane helix</keyword>
<protein>
    <submittedName>
        <fullName evidence="2">Uncharacterized protein</fullName>
    </submittedName>
</protein>
<feature type="transmembrane region" description="Helical" evidence="1">
    <location>
        <begin position="82"/>
        <end position="103"/>
    </location>
</feature>
<feature type="transmembrane region" description="Helical" evidence="1">
    <location>
        <begin position="51"/>
        <end position="70"/>
    </location>
</feature>
<evidence type="ECO:0000313" key="3">
    <source>
        <dbReference type="Proteomes" id="UP000286415"/>
    </source>
</evidence>
<proteinExistence type="predicted"/>
<sequence>MAERKLAPVLHAWQNDTSVHQPKANILSFTFHKGLKKNIDFDTTTLLRTTFVFTLLGLILAAAQLVLYVIMFFRYQERRQVLMIAAVALLAGSVFCFAISTGLYFDSVLANTGSWLLATTWVTVVVLTTAVIYVFIDWEESGK</sequence>
<dbReference type="Proteomes" id="UP000286415">
    <property type="component" value="Unassembled WGS sequence"/>
</dbReference>
<keyword evidence="1" id="KW-0472">Membrane</keyword>
<gene>
    <name evidence="2" type="ORF">CSKR_203060</name>
</gene>
<reference evidence="2 3" key="1">
    <citation type="journal article" date="2018" name="Biotechnol. Adv.">
        <title>Improved genomic resources and new bioinformatic workflow for the carcinogenic parasite Clonorchis sinensis: Biotechnological implications.</title>
        <authorList>
            <person name="Wang D."/>
            <person name="Korhonen P.K."/>
            <person name="Gasser R.B."/>
            <person name="Young N.D."/>
        </authorList>
    </citation>
    <scope>NUCLEOTIDE SEQUENCE [LARGE SCALE GENOMIC DNA]</scope>
    <source>
        <strain evidence="2">Cs-k2</strain>
    </source>
</reference>
<comment type="caution">
    <text evidence="2">The sequence shown here is derived from an EMBL/GenBank/DDBJ whole genome shotgun (WGS) entry which is preliminary data.</text>
</comment>
<accession>A0A8T1M6V8</accession>
<organism evidence="2 3">
    <name type="scientific">Clonorchis sinensis</name>
    <name type="common">Chinese liver fluke</name>
    <dbReference type="NCBI Taxonomy" id="79923"/>
    <lineage>
        <taxon>Eukaryota</taxon>
        <taxon>Metazoa</taxon>
        <taxon>Spiralia</taxon>
        <taxon>Lophotrochozoa</taxon>
        <taxon>Platyhelminthes</taxon>
        <taxon>Trematoda</taxon>
        <taxon>Digenea</taxon>
        <taxon>Opisthorchiida</taxon>
        <taxon>Opisthorchiata</taxon>
        <taxon>Opisthorchiidae</taxon>
        <taxon>Clonorchis</taxon>
    </lineage>
</organism>